<dbReference type="PANTHER" id="PTHR21642">
    <property type="entry name" value="CEREBRAL CAVERNOUS MALFORMATIONS PROTEIN 2 HOMOLOG"/>
    <property type="match status" value="1"/>
</dbReference>
<evidence type="ECO:0000256" key="1">
    <source>
        <dbReference type="ARBA" id="ARBA00010822"/>
    </source>
</evidence>
<dbReference type="InterPro" id="IPR032375">
    <property type="entry name" value="CCM2_C"/>
</dbReference>
<comment type="similarity">
    <text evidence="1">Belongs to the CCM2 family.</text>
</comment>
<dbReference type="InterPro" id="IPR026159">
    <property type="entry name" value="Malcavernin"/>
</dbReference>
<accession>A0AAF3FNA6</accession>
<dbReference type="WBParaSite" id="MBELARI_LOCUS8668">
    <property type="protein sequence ID" value="MBELARI_LOCUS8668"/>
    <property type="gene ID" value="MBELARI_LOCUS8668"/>
</dbReference>
<organism evidence="4 5">
    <name type="scientific">Mesorhabditis belari</name>
    <dbReference type="NCBI Taxonomy" id="2138241"/>
    <lineage>
        <taxon>Eukaryota</taxon>
        <taxon>Metazoa</taxon>
        <taxon>Ecdysozoa</taxon>
        <taxon>Nematoda</taxon>
        <taxon>Chromadorea</taxon>
        <taxon>Rhabditida</taxon>
        <taxon>Rhabditina</taxon>
        <taxon>Rhabditomorpha</taxon>
        <taxon>Rhabditoidea</taxon>
        <taxon>Rhabditidae</taxon>
        <taxon>Mesorhabditinae</taxon>
        <taxon>Mesorhabditis</taxon>
    </lineage>
</organism>
<dbReference type="InterPro" id="IPR011993">
    <property type="entry name" value="PH-like_dom_sf"/>
</dbReference>
<evidence type="ECO:0000313" key="4">
    <source>
        <dbReference type="Proteomes" id="UP000887575"/>
    </source>
</evidence>
<dbReference type="Proteomes" id="UP000887575">
    <property type="component" value="Unassembled WGS sequence"/>
</dbReference>
<evidence type="ECO:0000313" key="5">
    <source>
        <dbReference type="WBParaSite" id="MBELARI_LOCUS8668"/>
    </source>
</evidence>
<keyword evidence="4" id="KW-1185">Reference proteome</keyword>
<sequence length="287" mass="32070">MAVPHIELPTRFQVMFGGVIPGVDHTNLDPSGRSDLLRTIDKAKDGLVYLPQRLGEFRETAKLQMDEKTLSVLGLLDGQLELRVSLHQIASIGYVREEISGHFIHILCVKVGEVHKNPSIFDLAIMYCRTKEIAEAVCECASNRFQRIYREALITVPSTVITRNRLLTESRTASSPLVDDLRSAATPPRAPSASTASTVNTSLANDYIQELASCLSTNELREFAELIGRWQVGDLPVRELTLKLIELYGPERRQALTKLGALMAEQEQEEFYSFLAINGVQVDLDFR</sequence>
<evidence type="ECO:0000259" key="3">
    <source>
        <dbReference type="Pfam" id="PF16545"/>
    </source>
</evidence>
<reference evidence="5" key="1">
    <citation type="submission" date="2024-02" db="UniProtKB">
        <authorList>
            <consortium name="WormBaseParasite"/>
        </authorList>
    </citation>
    <scope>IDENTIFICATION</scope>
</reference>
<dbReference type="Gene3D" id="1.20.1160.20">
    <property type="match status" value="1"/>
</dbReference>
<dbReference type="Gene3D" id="2.30.29.30">
    <property type="entry name" value="Pleckstrin-homology domain (PH domain)/Phosphotyrosine-binding domain (PTB)"/>
    <property type="match status" value="1"/>
</dbReference>
<protein>
    <recommendedName>
        <fullName evidence="3">Cerebral cavernous malformations 2 harmonin-homology domain-containing protein</fullName>
    </recommendedName>
</protein>
<dbReference type="Pfam" id="PF16545">
    <property type="entry name" value="CCM2_C"/>
    <property type="match status" value="1"/>
</dbReference>
<dbReference type="PANTHER" id="PTHR21642:SF6">
    <property type="entry name" value="CEREBRAL CAVERNOUS MALFORMATIONS 2 HARMONIN-HOMOLOGY DOMAIN-CONTAINING PROTEIN"/>
    <property type="match status" value="1"/>
</dbReference>
<feature type="compositionally biased region" description="Low complexity" evidence="2">
    <location>
        <begin position="183"/>
        <end position="197"/>
    </location>
</feature>
<proteinExistence type="inferred from homology"/>
<feature type="region of interest" description="Disordered" evidence="2">
    <location>
        <begin position="178"/>
        <end position="197"/>
    </location>
</feature>
<dbReference type="AlphaFoldDB" id="A0AAF3FNA6"/>
<name>A0AAF3FNA6_9BILA</name>
<feature type="domain" description="Cerebral cavernous malformations 2 harmonin-homology" evidence="3">
    <location>
        <begin position="193"/>
        <end position="280"/>
    </location>
</feature>
<evidence type="ECO:0000256" key="2">
    <source>
        <dbReference type="SAM" id="MobiDB-lite"/>
    </source>
</evidence>